<dbReference type="Pfam" id="PF00561">
    <property type="entry name" value="Abhydrolase_1"/>
    <property type="match status" value="1"/>
</dbReference>
<keyword evidence="3" id="KW-1133">Transmembrane helix</keyword>
<keyword evidence="3" id="KW-0812">Transmembrane</keyword>
<evidence type="ECO:0000256" key="3">
    <source>
        <dbReference type="SAM" id="Phobius"/>
    </source>
</evidence>
<proteinExistence type="inferred from homology"/>
<evidence type="ECO:0000259" key="4">
    <source>
        <dbReference type="Pfam" id="PF00561"/>
    </source>
</evidence>
<dbReference type="PRINTS" id="PR00412">
    <property type="entry name" value="EPOXHYDRLASE"/>
</dbReference>
<evidence type="ECO:0000313" key="5">
    <source>
        <dbReference type="EMBL" id="GLI64677.1"/>
    </source>
</evidence>
<keyword evidence="3" id="KW-0472">Membrane</keyword>
<keyword evidence="6" id="KW-1185">Reference proteome</keyword>
<evidence type="ECO:0000256" key="1">
    <source>
        <dbReference type="ARBA" id="ARBA00022801"/>
    </source>
</evidence>
<dbReference type="InterPro" id="IPR000639">
    <property type="entry name" value="Epox_hydrolase-like"/>
</dbReference>
<sequence length="372" mass="42180">MENINDAKGAVQVQRRLEVASFSKRVAILFCMPLALISIIAILVEEFLRSPSKFFTRSQRREVQLPPSLESAVHEALDVGSGVRLHTVSFGRQPDKPLMLFLHGFPECWYSWRDLLVHFHTEYDVVAVDMRGFNLSSKPKTISAYSLNHLTADVAAVVRALGHSSCTLVGHDWGALVSWTAAGRYSGLVDRLVVLAGPHWWMYQRNLTIEQMARSYYFLWFLLPVLPELLLLHTDSAFLDDIWRGTVRPHGTLSATDVEVYKAAMQQPGAATASLNYYRALMYTYLGLMPMHPEVEAGVLRQLEMPVLVVWGEKDHALCRSNNRDIGLIAPRAEVHILPNCSHWIQSDQPRELRRVVEEWLAENPLPARKDS</sequence>
<dbReference type="Gene3D" id="3.40.50.1820">
    <property type="entry name" value="alpha/beta hydrolase"/>
    <property type="match status" value="1"/>
</dbReference>
<dbReference type="InterPro" id="IPR029058">
    <property type="entry name" value="AB_hydrolase_fold"/>
</dbReference>
<comment type="similarity">
    <text evidence="2">Belongs to the AB hydrolase superfamily. Epoxide hydrolase family.</text>
</comment>
<evidence type="ECO:0000256" key="2">
    <source>
        <dbReference type="ARBA" id="ARBA00038334"/>
    </source>
</evidence>
<comment type="caution">
    <text evidence="5">The sequence shown here is derived from an EMBL/GenBank/DDBJ whole genome shotgun (WGS) entry which is preliminary data.</text>
</comment>
<feature type="transmembrane region" description="Helical" evidence="3">
    <location>
        <begin position="26"/>
        <end position="48"/>
    </location>
</feature>
<evidence type="ECO:0000313" key="6">
    <source>
        <dbReference type="Proteomes" id="UP001165090"/>
    </source>
</evidence>
<name>A0ABQ5S451_9CHLO</name>
<dbReference type="PANTHER" id="PTHR43329">
    <property type="entry name" value="EPOXIDE HYDROLASE"/>
    <property type="match status" value="1"/>
</dbReference>
<gene>
    <name evidence="5" type="ORF">VaNZ11_008030</name>
</gene>
<dbReference type="EMBL" id="BSDZ01000020">
    <property type="protein sequence ID" value="GLI64677.1"/>
    <property type="molecule type" value="Genomic_DNA"/>
</dbReference>
<feature type="domain" description="AB hydrolase-1" evidence="4">
    <location>
        <begin position="97"/>
        <end position="201"/>
    </location>
</feature>
<organism evidence="5 6">
    <name type="scientific">Volvox africanus</name>
    <dbReference type="NCBI Taxonomy" id="51714"/>
    <lineage>
        <taxon>Eukaryota</taxon>
        <taxon>Viridiplantae</taxon>
        <taxon>Chlorophyta</taxon>
        <taxon>core chlorophytes</taxon>
        <taxon>Chlorophyceae</taxon>
        <taxon>CS clade</taxon>
        <taxon>Chlamydomonadales</taxon>
        <taxon>Volvocaceae</taxon>
        <taxon>Volvox</taxon>
    </lineage>
</organism>
<keyword evidence="1" id="KW-0378">Hydrolase</keyword>
<dbReference type="Proteomes" id="UP001165090">
    <property type="component" value="Unassembled WGS sequence"/>
</dbReference>
<dbReference type="InterPro" id="IPR000073">
    <property type="entry name" value="AB_hydrolase_1"/>
</dbReference>
<accession>A0ABQ5S451</accession>
<dbReference type="SUPFAM" id="SSF53474">
    <property type="entry name" value="alpha/beta-Hydrolases"/>
    <property type="match status" value="1"/>
</dbReference>
<reference evidence="5 6" key="1">
    <citation type="journal article" date="2023" name="IScience">
        <title>Expanded male sex-determining region conserved during the evolution of homothallism in the green alga Volvox.</title>
        <authorList>
            <person name="Yamamoto K."/>
            <person name="Matsuzaki R."/>
            <person name="Mahakham W."/>
            <person name="Heman W."/>
            <person name="Sekimoto H."/>
            <person name="Kawachi M."/>
            <person name="Minakuchi Y."/>
            <person name="Toyoda A."/>
            <person name="Nozaki H."/>
        </authorList>
    </citation>
    <scope>NUCLEOTIDE SEQUENCE [LARGE SCALE GENOMIC DNA]</scope>
    <source>
        <strain evidence="5 6">NIES-4468</strain>
    </source>
</reference>
<protein>
    <recommendedName>
        <fullName evidence="4">AB hydrolase-1 domain-containing protein</fullName>
    </recommendedName>
</protein>